<dbReference type="InterPro" id="IPR035647">
    <property type="entry name" value="EFG_III/V"/>
</dbReference>
<comment type="function">
    <text evidence="6">Promotes mitochondrial protein synthesis. May act as a fidelity factor of the translation reaction, by catalyzing a one-codon backward translocation of tRNAs on improperly translocated ribosomes. Binds to mitochondrial ribosomes in a GTP-dependent manner.</text>
</comment>
<dbReference type="AlphaFoldDB" id="A0A2V3IQ14"/>
<dbReference type="GO" id="GO:0006412">
    <property type="term" value="P:translation"/>
    <property type="evidence" value="ECO:0007669"/>
    <property type="project" value="UniProtKB-KW"/>
</dbReference>
<dbReference type="GO" id="GO:0043022">
    <property type="term" value="F:ribosome binding"/>
    <property type="evidence" value="ECO:0007669"/>
    <property type="project" value="UniProtKB-UniRule"/>
</dbReference>
<dbReference type="Pfam" id="PF00009">
    <property type="entry name" value="GTP_EFTU"/>
    <property type="match status" value="1"/>
</dbReference>
<dbReference type="Pfam" id="PF00679">
    <property type="entry name" value="EFG_C"/>
    <property type="match status" value="1"/>
</dbReference>
<dbReference type="FunFam" id="2.40.30.10:FF:000015">
    <property type="entry name" value="Translation factor GUF1, mitochondrial"/>
    <property type="match status" value="1"/>
</dbReference>
<dbReference type="InterPro" id="IPR009000">
    <property type="entry name" value="Transl_B-barrel_sf"/>
</dbReference>
<dbReference type="InterPro" id="IPR005225">
    <property type="entry name" value="Small_GTP-bd"/>
</dbReference>
<dbReference type="PROSITE" id="PS51722">
    <property type="entry name" value="G_TR_2"/>
    <property type="match status" value="1"/>
</dbReference>
<keyword evidence="6" id="KW-0999">Mitochondrion inner membrane</keyword>
<dbReference type="PRINTS" id="PR00315">
    <property type="entry name" value="ELONGATNFCT"/>
</dbReference>
<evidence type="ECO:0000256" key="6">
    <source>
        <dbReference type="HAMAP-Rule" id="MF_03137"/>
    </source>
</evidence>
<dbReference type="InterPro" id="IPR027417">
    <property type="entry name" value="P-loop_NTPase"/>
</dbReference>
<evidence type="ECO:0000259" key="7">
    <source>
        <dbReference type="PROSITE" id="PS51722"/>
    </source>
</evidence>
<dbReference type="GO" id="GO:0005525">
    <property type="term" value="F:GTP binding"/>
    <property type="evidence" value="ECO:0007669"/>
    <property type="project" value="UniProtKB-UniRule"/>
</dbReference>
<evidence type="ECO:0000313" key="8">
    <source>
        <dbReference type="EMBL" id="PXF44149.1"/>
    </source>
</evidence>
<name>A0A2V3IQ14_9FLOR</name>
<dbReference type="InterPro" id="IPR000795">
    <property type="entry name" value="T_Tr_GTP-bd_dom"/>
</dbReference>
<proteinExistence type="inferred from homology"/>
<dbReference type="PANTHER" id="PTHR43512">
    <property type="entry name" value="TRANSLATION FACTOR GUF1-RELATED"/>
    <property type="match status" value="1"/>
</dbReference>
<organism evidence="8 9">
    <name type="scientific">Gracilariopsis chorda</name>
    <dbReference type="NCBI Taxonomy" id="448386"/>
    <lineage>
        <taxon>Eukaryota</taxon>
        <taxon>Rhodophyta</taxon>
        <taxon>Florideophyceae</taxon>
        <taxon>Rhodymeniophycidae</taxon>
        <taxon>Gracilariales</taxon>
        <taxon>Gracilariaceae</taxon>
        <taxon>Gracilariopsis</taxon>
    </lineage>
</organism>
<dbReference type="InterPro" id="IPR000640">
    <property type="entry name" value="EFG_V-like"/>
</dbReference>
<dbReference type="OrthoDB" id="1074at2759"/>
<dbReference type="EMBL" id="NBIV01000101">
    <property type="protein sequence ID" value="PXF44149.1"/>
    <property type="molecule type" value="Genomic_DNA"/>
</dbReference>
<dbReference type="Gene3D" id="3.30.70.870">
    <property type="entry name" value="Elongation Factor G (Translational Gtpase), domain 3"/>
    <property type="match status" value="1"/>
</dbReference>
<dbReference type="InterPro" id="IPR013842">
    <property type="entry name" value="LepA_CTD"/>
</dbReference>
<reference evidence="8 9" key="1">
    <citation type="journal article" date="2018" name="Mol. Biol. Evol.">
        <title>Analysis of the draft genome of the red seaweed Gracilariopsis chorda provides insights into genome size evolution in Rhodophyta.</title>
        <authorList>
            <person name="Lee J."/>
            <person name="Yang E.C."/>
            <person name="Graf L."/>
            <person name="Yang J.H."/>
            <person name="Qiu H."/>
            <person name="Zel Zion U."/>
            <person name="Chan C.X."/>
            <person name="Stephens T.G."/>
            <person name="Weber A.P.M."/>
            <person name="Boo G.H."/>
            <person name="Boo S.M."/>
            <person name="Kim K.M."/>
            <person name="Shin Y."/>
            <person name="Jung M."/>
            <person name="Lee S.J."/>
            <person name="Yim H.S."/>
            <person name="Lee J.H."/>
            <person name="Bhattacharya D."/>
            <person name="Yoon H.S."/>
        </authorList>
    </citation>
    <scope>NUCLEOTIDE SEQUENCE [LARGE SCALE GENOMIC DNA]</scope>
    <source>
        <strain evidence="8 9">SKKU-2015</strain>
        <tissue evidence="8">Whole body</tissue>
    </source>
</reference>
<dbReference type="GO" id="GO:0003924">
    <property type="term" value="F:GTPase activity"/>
    <property type="evidence" value="ECO:0007669"/>
    <property type="project" value="UniProtKB-UniRule"/>
</dbReference>
<dbReference type="Gene3D" id="3.30.70.2570">
    <property type="entry name" value="Elongation factor 4, C-terminal domain"/>
    <property type="match status" value="1"/>
</dbReference>
<dbReference type="SUPFAM" id="SSF52540">
    <property type="entry name" value="P-loop containing nucleoside triphosphate hydrolases"/>
    <property type="match status" value="1"/>
</dbReference>
<evidence type="ECO:0000256" key="5">
    <source>
        <dbReference type="ARBA" id="ARBA00023134"/>
    </source>
</evidence>
<feature type="domain" description="Tr-type G" evidence="7">
    <location>
        <begin position="20"/>
        <end position="199"/>
    </location>
</feature>
<comment type="caution">
    <text evidence="8">The sequence shown here is derived from an EMBL/GenBank/DDBJ whole genome shotgun (WGS) entry which is preliminary data.</text>
</comment>
<dbReference type="GO" id="GO:0005759">
    <property type="term" value="C:mitochondrial matrix"/>
    <property type="evidence" value="ECO:0007669"/>
    <property type="project" value="UniProtKB-UniRule"/>
</dbReference>
<dbReference type="SUPFAM" id="SSF50447">
    <property type="entry name" value="Translation proteins"/>
    <property type="match status" value="1"/>
</dbReference>
<dbReference type="FunFam" id="3.30.70.2570:FF:000001">
    <property type="entry name" value="Translation factor GUF1, mitochondrial"/>
    <property type="match status" value="1"/>
</dbReference>
<keyword evidence="5 6" id="KW-0342">GTP-binding</keyword>
<dbReference type="STRING" id="448386.A0A2V3IQ14"/>
<evidence type="ECO:0000256" key="4">
    <source>
        <dbReference type="ARBA" id="ARBA00022917"/>
    </source>
</evidence>
<keyword evidence="2 6" id="KW-0547">Nucleotide-binding</keyword>
<keyword evidence="3 6" id="KW-0378">Hydrolase</keyword>
<accession>A0A2V3IQ14</accession>
<dbReference type="SUPFAM" id="SSF54980">
    <property type="entry name" value="EF-G C-terminal domain-like"/>
    <property type="match status" value="2"/>
</dbReference>
<keyword evidence="6" id="KW-0472">Membrane</keyword>
<dbReference type="InterPro" id="IPR004161">
    <property type="entry name" value="EFTu-like_2"/>
</dbReference>
<dbReference type="EC" id="3.6.5.n1" evidence="6"/>
<comment type="similarity">
    <text evidence="1">Belongs to the TRAFAC class translation factor GTPase superfamily. Classic translation factor GTPase family. LepA subfamily.</text>
</comment>
<feature type="binding site" evidence="6">
    <location>
        <begin position="29"/>
        <end position="36"/>
    </location>
    <ligand>
        <name>GTP</name>
        <dbReference type="ChEBI" id="CHEBI:37565"/>
    </ligand>
</feature>
<dbReference type="Proteomes" id="UP000247409">
    <property type="component" value="Unassembled WGS sequence"/>
</dbReference>
<comment type="subcellular location">
    <subcellularLocation>
        <location evidence="6">Mitochondrion inner membrane</location>
        <topology evidence="6">Peripheral membrane protein</topology>
        <orientation evidence="6">Matrix side</orientation>
    </subcellularLocation>
</comment>
<gene>
    <name evidence="8" type="ORF">BWQ96_06122</name>
</gene>
<dbReference type="PANTHER" id="PTHR43512:SF4">
    <property type="entry name" value="TRANSLATION FACTOR GUF1 HOMOLOG, CHLOROPLASTIC"/>
    <property type="match status" value="1"/>
</dbReference>
<evidence type="ECO:0000256" key="2">
    <source>
        <dbReference type="ARBA" id="ARBA00022741"/>
    </source>
</evidence>
<sequence>MLQNTWRRYLSTASRPVAMEALRNLIIIAHIDSGKSTLSDRLLQITGTVPAEQLQDRTQFLDSNPIERQRQITIKARAARMKWGHHRITLIDCPGHHDFSRQVSQSAGAVEGALLVVDASKGVQAQTLSSVELALEAGLELLPVINKIDLPTADIDNARDQIEHLVGLDASDAILTSAKQGIGIEQLLNAVVARLPAPQGSPHKPLQALVFDSYYDSYRGVVLFVRVVNGVVRRADRITPMSLAESKEHLDRPTEYVVDSIGFLEPHEVPCNQLHPGEIGYLTAAIKRVGDVPVGDTLTHCGDDAAEQALPGYEPSRAVVFCGLFPTDSSDITSLHVALQKLQLQDGSITFEPDSSAAMGTGFRCGFLGLLHMAVTQERLETEFGLDLVASTPSVSYMIQTQGSDEWTLVSNPSVIPHGHVKIQEPYARVEIICNQDHVGALMDLAQSRRGDLKDQRYIGLDRVKLVYSLPLAELVTDFHDAIKSRSAGFASMNYEIEGMRQNRLKRMDIHVAGEQVDGLSTVVHEDSAFSDGRWIVKKLKDVIPRQMFKVSVQAVLGGKIIASEHISPFRKDVTAKCYGGDANRKKKLLKKQAEGKKRMKSIGRVTIPQEAFLAILSGKD</sequence>
<dbReference type="Gene3D" id="3.40.50.300">
    <property type="entry name" value="P-loop containing nucleotide triphosphate hydrolases"/>
    <property type="match status" value="1"/>
</dbReference>
<dbReference type="Gene3D" id="3.30.70.240">
    <property type="match status" value="1"/>
</dbReference>
<evidence type="ECO:0000256" key="1">
    <source>
        <dbReference type="ARBA" id="ARBA00005454"/>
    </source>
</evidence>
<keyword evidence="4 6" id="KW-0648">Protein biosynthesis</keyword>
<dbReference type="Pfam" id="PF06421">
    <property type="entry name" value="LepA_C"/>
    <property type="match status" value="1"/>
</dbReference>
<comment type="caution">
    <text evidence="6">Lacks conserved residue(s) required for the propagation of feature annotation.</text>
</comment>
<feature type="binding site" evidence="6">
    <location>
        <begin position="146"/>
        <end position="149"/>
    </location>
    <ligand>
        <name>GTP</name>
        <dbReference type="ChEBI" id="CHEBI:37565"/>
    </ligand>
</feature>
<dbReference type="CDD" id="cd16260">
    <property type="entry name" value="EF4_III"/>
    <property type="match status" value="1"/>
</dbReference>
<dbReference type="Gene3D" id="2.40.30.10">
    <property type="entry name" value="Translation factors"/>
    <property type="match status" value="1"/>
</dbReference>
<dbReference type="CDD" id="cd03709">
    <property type="entry name" value="lepA_C"/>
    <property type="match status" value="1"/>
</dbReference>
<dbReference type="GO" id="GO:0005743">
    <property type="term" value="C:mitochondrial inner membrane"/>
    <property type="evidence" value="ECO:0007669"/>
    <property type="project" value="UniProtKB-SubCell"/>
</dbReference>
<keyword evidence="6" id="KW-0496">Mitochondrion</keyword>
<dbReference type="NCBIfam" id="TIGR01393">
    <property type="entry name" value="lepA"/>
    <property type="match status" value="1"/>
</dbReference>
<keyword evidence="9" id="KW-1185">Reference proteome</keyword>
<evidence type="ECO:0000313" key="9">
    <source>
        <dbReference type="Proteomes" id="UP000247409"/>
    </source>
</evidence>
<evidence type="ECO:0000256" key="3">
    <source>
        <dbReference type="ARBA" id="ARBA00022801"/>
    </source>
</evidence>
<dbReference type="InterPro" id="IPR006297">
    <property type="entry name" value="EF-4"/>
</dbReference>
<comment type="catalytic activity">
    <reaction evidence="6">
        <text>GTP + H2O = GDP + phosphate + H(+)</text>
        <dbReference type="Rhea" id="RHEA:19669"/>
        <dbReference type="ChEBI" id="CHEBI:15377"/>
        <dbReference type="ChEBI" id="CHEBI:15378"/>
        <dbReference type="ChEBI" id="CHEBI:37565"/>
        <dbReference type="ChEBI" id="CHEBI:43474"/>
        <dbReference type="ChEBI" id="CHEBI:58189"/>
        <dbReference type="EC" id="3.6.5.n1"/>
    </reaction>
</comment>
<dbReference type="GO" id="GO:0045727">
    <property type="term" value="P:positive regulation of translation"/>
    <property type="evidence" value="ECO:0007669"/>
    <property type="project" value="UniProtKB-UniRule"/>
</dbReference>
<dbReference type="NCBIfam" id="TIGR00231">
    <property type="entry name" value="small_GTP"/>
    <property type="match status" value="1"/>
</dbReference>
<dbReference type="HAMAP" id="MF_00071">
    <property type="entry name" value="LepA"/>
    <property type="match status" value="1"/>
</dbReference>
<dbReference type="InterPro" id="IPR035654">
    <property type="entry name" value="LepA_IV"/>
</dbReference>
<dbReference type="InterPro" id="IPR038363">
    <property type="entry name" value="LepA_C_sf"/>
</dbReference>
<dbReference type="Pfam" id="PF03144">
    <property type="entry name" value="GTP_EFTU_D2"/>
    <property type="match status" value="1"/>
</dbReference>
<comment type="similarity">
    <text evidence="6">Belongs to the GTP-binding elongation factor family. LepA subfamily.</text>
</comment>
<protein>
    <recommendedName>
        <fullName evidence="6">Translation factor GUF1 homolog, mitochondrial</fullName>
        <ecNumber evidence="6">3.6.5.n1</ecNumber>
    </recommendedName>
    <alternativeName>
        <fullName evidence="6">Elongation factor 4 homolog</fullName>
        <shortName evidence="6">EF-4</shortName>
    </alternativeName>
    <alternativeName>
        <fullName evidence="6">GTPase GUF1 homolog</fullName>
    </alternativeName>
    <alternativeName>
        <fullName evidence="6">Ribosomal back-translocase</fullName>
    </alternativeName>
</protein>